<feature type="compositionally biased region" description="Polar residues" evidence="1">
    <location>
        <begin position="280"/>
        <end position="304"/>
    </location>
</feature>
<name>A0A0D7BJ79_9AGAR</name>
<feature type="compositionally biased region" description="Pro residues" evidence="1">
    <location>
        <begin position="164"/>
        <end position="174"/>
    </location>
</feature>
<dbReference type="OrthoDB" id="2392550at2759"/>
<dbReference type="Pfam" id="PF10512">
    <property type="entry name" value="Borealin"/>
    <property type="match status" value="1"/>
</dbReference>
<feature type="region of interest" description="Disordered" evidence="1">
    <location>
        <begin position="96"/>
        <end position="122"/>
    </location>
</feature>
<feature type="compositionally biased region" description="Low complexity" evidence="1">
    <location>
        <begin position="308"/>
        <end position="318"/>
    </location>
</feature>
<dbReference type="InterPro" id="IPR046466">
    <property type="entry name" value="Borealin_C"/>
</dbReference>
<proteinExistence type="predicted"/>
<protein>
    <recommendedName>
        <fullName evidence="2">Borealin C-terminal domain-containing protein</fullName>
    </recommendedName>
</protein>
<organism evidence="3 4">
    <name type="scientific">Cylindrobasidium torrendii FP15055 ss-10</name>
    <dbReference type="NCBI Taxonomy" id="1314674"/>
    <lineage>
        <taxon>Eukaryota</taxon>
        <taxon>Fungi</taxon>
        <taxon>Dikarya</taxon>
        <taxon>Basidiomycota</taxon>
        <taxon>Agaricomycotina</taxon>
        <taxon>Agaricomycetes</taxon>
        <taxon>Agaricomycetidae</taxon>
        <taxon>Agaricales</taxon>
        <taxon>Marasmiineae</taxon>
        <taxon>Physalacriaceae</taxon>
        <taxon>Cylindrobasidium</taxon>
    </lineage>
</organism>
<dbReference type="EMBL" id="KN880470">
    <property type="protein sequence ID" value="KIY70270.1"/>
    <property type="molecule type" value="Genomic_DNA"/>
</dbReference>
<accession>A0A0D7BJ79</accession>
<dbReference type="Proteomes" id="UP000054007">
    <property type="component" value="Unassembled WGS sequence"/>
</dbReference>
<sequence length="390" mass="42963">MSFFSHARPKRTEIEKDVVLFSFDQEVEAHRERIQSYAQNQVESFERRVRASLDLIIPDVRALTMREFGQKYRGIISDATIGTRRERLLAAGMSPFDTEIDRKRKRIPTSEQDSGGESARAPKNARIMALSPHKAGSSTGPGTAQRASLYGMVRTPGKARVPSSPAPKPRPPFNAGPSKVPARPSSPSKVSTSRVPSSSTFAPSLPPKTPAYPPKPSAVHMQNTLRMPKMNESMLSINGSPLANPFQFGTHWAAINGEPHHGHARTQSNITISRDPPPAGSSSRTASQTMSRTSSDTSESQTQPDTPPQLRSSSQPLPGHLYATPQPLTRSYSVTVPTKDGRFVEFDPFQTSPSQLDEMHDLSFSAKKQVRERMREEMGRLVAAGEKWKL</sequence>
<gene>
    <name evidence="3" type="ORF">CYLTODRAFT_488200</name>
</gene>
<feature type="compositionally biased region" description="Pro residues" evidence="1">
    <location>
        <begin position="204"/>
        <end position="216"/>
    </location>
</feature>
<feature type="compositionally biased region" description="Low complexity" evidence="1">
    <location>
        <begin position="183"/>
        <end position="203"/>
    </location>
</feature>
<reference evidence="3 4" key="1">
    <citation type="journal article" date="2015" name="Fungal Genet. Biol.">
        <title>Evolution of novel wood decay mechanisms in Agaricales revealed by the genome sequences of Fistulina hepatica and Cylindrobasidium torrendii.</title>
        <authorList>
            <person name="Floudas D."/>
            <person name="Held B.W."/>
            <person name="Riley R."/>
            <person name="Nagy L.G."/>
            <person name="Koehler G."/>
            <person name="Ransdell A.S."/>
            <person name="Younus H."/>
            <person name="Chow J."/>
            <person name="Chiniquy J."/>
            <person name="Lipzen A."/>
            <person name="Tritt A."/>
            <person name="Sun H."/>
            <person name="Haridas S."/>
            <person name="LaButti K."/>
            <person name="Ohm R.A."/>
            <person name="Kues U."/>
            <person name="Blanchette R.A."/>
            <person name="Grigoriev I.V."/>
            <person name="Minto R.E."/>
            <person name="Hibbett D.S."/>
        </authorList>
    </citation>
    <scope>NUCLEOTIDE SEQUENCE [LARGE SCALE GENOMIC DNA]</scope>
    <source>
        <strain evidence="3 4">FP15055 ss-10</strain>
    </source>
</reference>
<dbReference type="AlphaFoldDB" id="A0A0D7BJ79"/>
<evidence type="ECO:0000256" key="1">
    <source>
        <dbReference type="SAM" id="MobiDB-lite"/>
    </source>
</evidence>
<evidence type="ECO:0000313" key="4">
    <source>
        <dbReference type="Proteomes" id="UP000054007"/>
    </source>
</evidence>
<evidence type="ECO:0000259" key="2">
    <source>
        <dbReference type="Pfam" id="PF10512"/>
    </source>
</evidence>
<feature type="domain" description="Borealin C-terminal" evidence="2">
    <location>
        <begin position="181"/>
        <end position="245"/>
    </location>
</feature>
<feature type="region of interest" description="Disordered" evidence="1">
    <location>
        <begin position="253"/>
        <end position="328"/>
    </location>
</feature>
<evidence type="ECO:0000313" key="3">
    <source>
        <dbReference type="EMBL" id="KIY70270.1"/>
    </source>
</evidence>
<keyword evidence="4" id="KW-1185">Reference proteome</keyword>
<feature type="region of interest" description="Disordered" evidence="1">
    <location>
        <begin position="156"/>
        <end position="219"/>
    </location>
</feature>